<protein>
    <submittedName>
        <fullName evidence="6">Rieske (2Fe-2S) iron-sulfur domain protein</fullName>
    </submittedName>
</protein>
<evidence type="ECO:0000256" key="3">
    <source>
        <dbReference type="ARBA" id="ARBA00023004"/>
    </source>
</evidence>
<dbReference type="STRING" id="679936.Sulac_1589"/>
<gene>
    <name evidence="6" type="ordered locus">Sulac_1589</name>
</gene>
<dbReference type="PATRIC" id="fig|679936.5.peg.1657"/>
<dbReference type="HOGENOM" id="CLU_055690_5_2_9"/>
<evidence type="ECO:0000256" key="4">
    <source>
        <dbReference type="ARBA" id="ARBA00023014"/>
    </source>
</evidence>
<dbReference type="InterPro" id="IPR036922">
    <property type="entry name" value="Rieske_2Fe-2S_sf"/>
</dbReference>
<dbReference type="PANTHER" id="PTHR21496">
    <property type="entry name" value="FERREDOXIN-RELATED"/>
    <property type="match status" value="1"/>
</dbReference>
<dbReference type="Proteomes" id="UP000005439">
    <property type="component" value="Chromosome"/>
</dbReference>
<keyword evidence="4" id="KW-0411">Iron-sulfur</keyword>
<reference evidence="7" key="1">
    <citation type="submission" date="2011-12" db="EMBL/GenBank/DDBJ databases">
        <title>The complete genome of chromosome of Sulfobacillus acidophilus DSM 10332.</title>
        <authorList>
            <person name="Lucas S."/>
            <person name="Han J."/>
            <person name="Lapidus A."/>
            <person name="Bruce D."/>
            <person name="Goodwin L."/>
            <person name="Pitluck S."/>
            <person name="Peters L."/>
            <person name="Kyrpides N."/>
            <person name="Mavromatis K."/>
            <person name="Ivanova N."/>
            <person name="Mikhailova N."/>
            <person name="Chertkov O."/>
            <person name="Saunders E."/>
            <person name="Detter J.C."/>
            <person name="Tapia R."/>
            <person name="Han C."/>
            <person name="Land M."/>
            <person name="Hauser L."/>
            <person name="Markowitz V."/>
            <person name="Cheng J.-F."/>
            <person name="Hugenholtz P."/>
            <person name="Woyke T."/>
            <person name="Wu D."/>
            <person name="Pukall R."/>
            <person name="Gehrich-Schroeter G."/>
            <person name="Schneider S."/>
            <person name="Klenk H.-P."/>
            <person name="Eisen J.A."/>
        </authorList>
    </citation>
    <scope>NUCLEOTIDE SEQUENCE [LARGE SCALE GENOMIC DNA]</scope>
    <source>
        <strain evidence="7">ATCC 700253 / DSM 10332 / NAL</strain>
    </source>
</reference>
<dbReference type="PROSITE" id="PS51296">
    <property type="entry name" value="RIESKE"/>
    <property type="match status" value="1"/>
</dbReference>
<dbReference type="Pfam" id="PF00355">
    <property type="entry name" value="Rieske"/>
    <property type="match status" value="1"/>
</dbReference>
<reference evidence="6 7" key="2">
    <citation type="journal article" date="2012" name="Stand. Genomic Sci.">
        <title>Complete genome sequence of the moderately thermophilic mineral-sulfide-oxidizing firmicute Sulfobacillus acidophilus type strain (NAL(T)).</title>
        <authorList>
            <person name="Anderson I."/>
            <person name="Chertkov O."/>
            <person name="Chen A."/>
            <person name="Saunders E."/>
            <person name="Lapidus A."/>
            <person name="Nolan M."/>
            <person name="Lucas S."/>
            <person name="Hammon N."/>
            <person name="Deshpande S."/>
            <person name="Cheng J.F."/>
            <person name="Han C."/>
            <person name="Tapia R."/>
            <person name="Goodwin L.A."/>
            <person name="Pitluck S."/>
            <person name="Liolios K."/>
            <person name="Pagani I."/>
            <person name="Ivanova N."/>
            <person name="Mikhailova N."/>
            <person name="Pati A."/>
            <person name="Palaniappan K."/>
            <person name="Land M."/>
            <person name="Pan C."/>
            <person name="Rohde M."/>
            <person name="Pukall R."/>
            <person name="Goker M."/>
            <person name="Detter J.C."/>
            <person name="Woyke T."/>
            <person name="Bristow J."/>
            <person name="Eisen J.A."/>
            <person name="Markowitz V."/>
            <person name="Hugenholtz P."/>
            <person name="Kyrpides N.C."/>
            <person name="Klenk H.P."/>
            <person name="Mavromatis K."/>
        </authorList>
    </citation>
    <scope>NUCLEOTIDE SEQUENCE [LARGE SCALE GENOMIC DNA]</scope>
    <source>
        <strain evidence="7">ATCC 700253 / DSM 10332 / NAL</strain>
    </source>
</reference>
<evidence type="ECO:0000259" key="5">
    <source>
        <dbReference type="PROSITE" id="PS51296"/>
    </source>
</evidence>
<evidence type="ECO:0000313" key="7">
    <source>
        <dbReference type="Proteomes" id="UP000005439"/>
    </source>
</evidence>
<feature type="domain" description="Rieske" evidence="5">
    <location>
        <begin position="3"/>
        <end position="99"/>
    </location>
</feature>
<evidence type="ECO:0000313" key="6">
    <source>
        <dbReference type="EMBL" id="AEW05086.1"/>
    </source>
</evidence>
<dbReference type="GO" id="GO:0016705">
    <property type="term" value="F:oxidoreductase activity, acting on paired donors, with incorporation or reduction of molecular oxygen"/>
    <property type="evidence" value="ECO:0007669"/>
    <property type="project" value="UniProtKB-ARBA"/>
</dbReference>
<dbReference type="InterPro" id="IPR017941">
    <property type="entry name" value="Rieske_2Fe-2S"/>
</dbReference>
<dbReference type="Gene3D" id="2.102.10.10">
    <property type="entry name" value="Rieske [2Fe-2S] iron-sulphur domain"/>
    <property type="match status" value="1"/>
</dbReference>
<proteinExistence type="predicted"/>
<evidence type="ECO:0000256" key="1">
    <source>
        <dbReference type="ARBA" id="ARBA00022714"/>
    </source>
</evidence>
<name>G8TYC2_SULAD</name>
<keyword evidence="7" id="KW-1185">Reference proteome</keyword>
<dbReference type="GO" id="GO:0051537">
    <property type="term" value="F:2 iron, 2 sulfur cluster binding"/>
    <property type="evidence" value="ECO:0007669"/>
    <property type="project" value="UniProtKB-KW"/>
</dbReference>
<dbReference type="GO" id="GO:0046872">
    <property type="term" value="F:metal ion binding"/>
    <property type="evidence" value="ECO:0007669"/>
    <property type="project" value="UniProtKB-KW"/>
</dbReference>
<keyword evidence="3" id="KW-0408">Iron</keyword>
<dbReference type="CDD" id="cd03528">
    <property type="entry name" value="Rieske_RO_ferredoxin"/>
    <property type="match status" value="1"/>
</dbReference>
<sequence length="102" mass="11293">MAWQPVAQADEIREGQPVLVVVGEDDIALYRVQDEIFATEDLCSHAEASLSEGDQHGYIIECPRHGGRFDIRTGKAKHFPAVSPIRTYPVKIENGTVFIAVD</sequence>
<dbReference type="EMBL" id="CP003179">
    <property type="protein sequence ID" value="AEW05086.1"/>
    <property type="molecule type" value="Genomic_DNA"/>
</dbReference>
<organism evidence="6 7">
    <name type="scientific">Sulfobacillus acidophilus (strain ATCC 700253 / DSM 10332 / NAL)</name>
    <dbReference type="NCBI Taxonomy" id="679936"/>
    <lineage>
        <taxon>Bacteria</taxon>
        <taxon>Bacillati</taxon>
        <taxon>Bacillota</taxon>
        <taxon>Clostridia</taxon>
        <taxon>Eubacteriales</taxon>
        <taxon>Clostridiales Family XVII. Incertae Sedis</taxon>
        <taxon>Sulfobacillus</taxon>
    </lineage>
</organism>
<keyword evidence="2" id="KW-0479">Metal-binding</keyword>
<accession>G8TYC2</accession>
<dbReference type="SUPFAM" id="SSF50022">
    <property type="entry name" value="ISP domain"/>
    <property type="match status" value="1"/>
</dbReference>
<dbReference type="AlphaFoldDB" id="G8TYC2"/>
<evidence type="ECO:0000256" key="2">
    <source>
        <dbReference type="ARBA" id="ARBA00022723"/>
    </source>
</evidence>
<keyword evidence="1" id="KW-0001">2Fe-2S</keyword>
<dbReference type="KEGG" id="sap:Sulac_1589"/>
<dbReference type="PANTHER" id="PTHR21496:SF23">
    <property type="entry name" value="3-PHENYLPROPIONATE_CINNAMIC ACID DIOXYGENASE FERREDOXIN SUBUNIT"/>
    <property type="match status" value="1"/>
</dbReference>
<dbReference type="GO" id="GO:0004497">
    <property type="term" value="F:monooxygenase activity"/>
    <property type="evidence" value="ECO:0007669"/>
    <property type="project" value="UniProtKB-ARBA"/>
</dbReference>